<dbReference type="SUPFAM" id="SSF52833">
    <property type="entry name" value="Thioredoxin-like"/>
    <property type="match status" value="1"/>
</dbReference>
<evidence type="ECO:0000256" key="4">
    <source>
        <dbReference type="ARBA" id="ARBA00023204"/>
    </source>
</evidence>
<keyword evidence="3" id="KW-0227">DNA damage</keyword>
<dbReference type="InterPro" id="IPR001258">
    <property type="entry name" value="NHL_repeat"/>
</dbReference>
<evidence type="ECO:0000259" key="6">
    <source>
        <dbReference type="PROSITE" id="PS51352"/>
    </source>
</evidence>
<dbReference type="GO" id="GO:0006281">
    <property type="term" value="P:DNA repair"/>
    <property type="evidence" value="ECO:0007669"/>
    <property type="project" value="UniProtKB-KW"/>
</dbReference>
<dbReference type="Gene3D" id="2.120.10.30">
    <property type="entry name" value="TolB, C-terminal domain"/>
    <property type="match status" value="3"/>
</dbReference>
<dbReference type="PANTHER" id="PTHR46388">
    <property type="entry name" value="NHL REPEAT-CONTAINING PROTEIN 2"/>
    <property type="match status" value="1"/>
</dbReference>
<dbReference type="SUPFAM" id="SSF101898">
    <property type="entry name" value="NHL repeat"/>
    <property type="match status" value="1"/>
</dbReference>
<dbReference type="Gene3D" id="3.40.30.10">
    <property type="entry name" value="Glutaredoxin"/>
    <property type="match status" value="1"/>
</dbReference>
<dbReference type="InterPro" id="IPR045302">
    <property type="entry name" value="NHL2_NHL_rpt_dom"/>
</dbReference>
<dbReference type="AlphaFoldDB" id="A0A0L7QKS7"/>
<evidence type="ECO:0000256" key="3">
    <source>
        <dbReference type="ARBA" id="ARBA00022763"/>
    </source>
</evidence>
<feature type="domain" description="Thioredoxin" evidence="6">
    <location>
        <begin position="92"/>
        <end position="251"/>
    </location>
</feature>
<keyword evidence="8" id="KW-1185">Reference proteome</keyword>
<dbReference type="InterPro" id="IPR013766">
    <property type="entry name" value="Thioredoxin_domain"/>
</dbReference>
<reference evidence="7 8" key="1">
    <citation type="submission" date="2015-07" db="EMBL/GenBank/DDBJ databases">
        <title>The genome of Habropoda laboriosa.</title>
        <authorList>
            <person name="Pan H."/>
            <person name="Kapheim K."/>
        </authorList>
    </citation>
    <scope>NUCLEOTIDE SEQUENCE [LARGE SCALE GENOMIC DNA]</scope>
    <source>
        <strain evidence="7">0110345459</strain>
    </source>
</reference>
<dbReference type="Proteomes" id="UP000053825">
    <property type="component" value="Unassembled WGS sequence"/>
</dbReference>
<comment type="similarity">
    <text evidence="1">Belongs to the SWI5/SAE3 family.</text>
</comment>
<dbReference type="InterPro" id="IPR011042">
    <property type="entry name" value="6-blade_b-propeller_TolB-like"/>
</dbReference>
<accession>A0A0L7QKS7</accession>
<proteinExistence type="inferred from homology"/>
<evidence type="ECO:0000313" key="8">
    <source>
        <dbReference type="Proteomes" id="UP000053825"/>
    </source>
</evidence>
<evidence type="ECO:0000313" key="7">
    <source>
        <dbReference type="EMBL" id="KOC59121.1"/>
    </source>
</evidence>
<sequence length="753" mass="83960">MKHLRNSKNETRRILRVGGGVNVAVSSRQMCLNDKENVLLTEEEIREYFELVEREKVLDQELSSLKNQETEFRSVQETMDLLHRYNDIKDVTQVVLGAIAVTNRTTVKSLYSQYRLEWFNVAEELSIYGHLSGKIIILDFFTYCCINCMHILPDLDYLEKRFSVTDGLVVVGVHSAKFSNERDSKRLLSAVQRYNIKHPVVNDASLSTWRDLGVCCWPTLVMIGPNGELLAVFVGEGHRDELILYADVALTYFKSLNKISKNDVPLQLSRHLLPIARNRTVLFPSKLEIAEYEQEEMLIIADTGNNRILVSDTLGNVKHVIGGFNPGFRDGDFENAKFNAPQGVCALDSSIYVADNENHAIRKIDMIKKLVITVAGTGTQGHDYIGGKIGEEQVLSSPWDVAVYNHEQDNDTVPVLLIAMAGTHQIWALFLQDTTWWKNRGYKASTCVAIVGSGKEENRNNTYPHAAGLAQPSGLTVVEGKKIALFADSESSAVRSIDLQTGRVSGVCGGNRNPADLHDFGDFDGVQYAAKLQHPLGITWDSKENVAYVADTYNHKIKKIDICTGYCKSMYGNGKPNDEFLLDEPSGITVSSKNHLLYVADTNNHAVKIINTKRENITTLSIQIPTIETDNSWNNVYSFDTTINESGGKLNISFDIIFLENDLKLNSNAPQKWTVNLSRNTGWSAAATSGELSSPVSIKICEGYGTQEVLVTLDIIACKITECVPKKLSVVYRVHQKTNAPNSVIEEKQLVVE</sequence>
<keyword evidence="4" id="KW-0234">DNA repair</keyword>
<evidence type="ECO:0000256" key="5">
    <source>
        <dbReference type="PROSITE-ProRule" id="PRU00504"/>
    </source>
</evidence>
<dbReference type="Pfam" id="PF13905">
    <property type="entry name" value="Thioredoxin_8"/>
    <property type="match status" value="1"/>
</dbReference>
<dbReference type="OrthoDB" id="273823at2759"/>
<feature type="repeat" description="NHL" evidence="5">
    <location>
        <begin position="582"/>
        <end position="613"/>
    </location>
</feature>
<dbReference type="PANTHER" id="PTHR46388:SF2">
    <property type="entry name" value="NHL REPEAT-CONTAINING PROTEIN 2"/>
    <property type="match status" value="1"/>
</dbReference>
<dbReference type="InterPro" id="IPR012336">
    <property type="entry name" value="Thioredoxin-like_fold"/>
</dbReference>
<name>A0A0L7QKS7_9HYME</name>
<evidence type="ECO:0000256" key="1">
    <source>
        <dbReference type="ARBA" id="ARBA00008060"/>
    </source>
</evidence>
<evidence type="ECO:0000256" key="2">
    <source>
        <dbReference type="ARBA" id="ARBA00022737"/>
    </source>
</evidence>
<dbReference type="Gene3D" id="1.20.5.170">
    <property type="match status" value="1"/>
</dbReference>
<keyword evidence="2" id="KW-0677">Repeat</keyword>
<dbReference type="InterPro" id="IPR010760">
    <property type="entry name" value="DNA-repair_Swi5"/>
</dbReference>
<organism evidence="7 8">
    <name type="scientific">Habropoda laboriosa</name>
    <dbReference type="NCBI Taxonomy" id="597456"/>
    <lineage>
        <taxon>Eukaryota</taxon>
        <taxon>Metazoa</taxon>
        <taxon>Ecdysozoa</taxon>
        <taxon>Arthropoda</taxon>
        <taxon>Hexapoda</taxon>
        <taxon>Insecta</taxon>
        <taxon>Pterygota</taxon>
        <taxon>Neoptera</taxon>
        <taxon>Endopterygota</taxon>
        <taxon>Hymenoptera</taxon>
        <taxon>Apocrita</taxon>
        <taxon>Aculeata</taxon>
        <taxon>Apoidea</taxon>
        <taxon>Anthophila</taxon>
        <taxon>Apidae</taxon>
        <taxon>Habropoda</taxon>
    </lineage>
</organism>
<gene>
    <name evidence="7" type="ORF">WH47_11197</name>
</gene>
<dbReference type="InterPro" id="IPR036249">
    <property type="entry name" value="Thioredoxin-like_sf"/>
</dbReference>
<dbReference type="STRING" id="597456.A0A0L7QKS7"/>
<dbReference type="CDD" id="cd14951">
    <property type="entry name" value="NHL-2_like"/>
    <property type="match status" value="1"/>
</dbReference>
<protein>
    <submittedName>
        <fullName evidence="7">NHL repeat-containing protein 2</fullName>
    </submittedName>
</protein>
<dbReference type="PROSITE" id="PS51352">
    <property type="entry name" value="THIOREDOXIN_2"/>
    <property type="match status" value="1"/>
</dbReference>
<dbReference type="Pfam" id="PF07061">
    <property type="entry name" value="Swi5"/>
    <property type="match status" value="1"/>
</dbReference>
<dbReference type="Pfam" id="PF01436">
    <property type="entry name" value="NHL"/>
    <property type="match status" value="1"/>
</dbReference>
<dbReference type="EMBL" id="KQ414940">
    <property type="protein sequence ID" value="KOC59121.1"/>
    <property type="molecule type" value="Genomic_DNA"/>
</dbReference>
<dbReference type="PROSITE" id="PS51125">
    <property type="entry name" value="NHL"/>
    <property type="match status" value="1"/>
</dbReference>